<feature type="domain" description="No apical meristem-associated C-terminal" evidence="3">
    <location>
        <begin position="59"/>
        <end position="233"/>
    </location>
</feature>
<evidence type="ECO:0000313" key="4">
    <source>
        <dbReference type="EMBL" id="KAL2515262.1"/>
    </source>
</evidence>
<dbReference type="Pfam" id="PF14303">
    <property type="entry name" value="NAM-associated"/>
    <property type="match status" value="1"/>
</dbReference>
<proteinExistence type="predicted"/>
<name>A0ABD1TRA5_9LAMI</name>
<evidence type="ECO:0000259" key="3">
    <source>
        <dbReference type="Pfam" id="PF14303"/>
    </source>
</evidence>
<sequence>MEVLSQYISPTGYQQSDGPARGGRLKAHSVNPRKIYRARGDVRHRIKAMQMYEELQNGKPFKYIHCWEIMIRNPKWCSKELTKTNVFNRQKFNNGNSPTIDESLPNLGDDPMASEGVHSDDVVRPQGRKSCKEKKRKLNEENGVMNALNKLQYTLEKQVNVNMVDLEMKREKDRKEFELREQVMKKEIELKEKAQKLRERAQRRQEQERIMNQDLSKLSPNVRASYEIFQGQILKEWENEGLFGNNMTYE</sequence>
<gene>
    <name evidence="4" type="ORF">Fot_29233</name>
</gene>
<dbReference type="Proteomes" id="UP001604277">
    <property type="component" value="Unassembled WGS sequence"/>
</dbReference>
<keyword evidence="1" id="KW-0175">Coiled coil</keyword>
<dbReference type="PANTHER" id="PTHR45224">
    <property type="entry name" value="OS01G0527900 PROTEIN-RELATED"/>
    <property type="match status" value="1"/>
</dbReference>
<dbReference type="EMBL" id="JBFOLJ010000008">
    <property type="protein sequence ID" value="KAL2515262.1"/>
    <property type="molecule type" value="Genomic_DNA"/>
</dbReference>
<dbReference type="AlphaFoldDB" id="A0ABD1TRA5"/>
<feature type="region of interest" description="Disordered" evidence="2">
    <location>
        <begin position="108"/>
        <end position="134"/>
    </location>
</feature>
<evidence type="ECO:0000256" key="1">
    <source>
        <dbReference type="SAM" id="Coils"/>
    </source>
</evidence>
<feature type="compositionally biased region" description="Polar residues" evidence="2">
    <location>
        <begin position="1"/>
        <end position="17"/>
    </location>
</feature>
<accession>A0ABD1TRA5</accession>
<protein>
    <recommendedName>
        <fullName evidence="3">No apical meristem-associated C-terminal domain-containing protein</fullName>
    </recommendedName>
</protein>
<organism evidence="4 5">
    <name type="scientific">Forsythia ovata</name>
    <dbReference type="NCBI Taxonomy" id="205694"/>
    <lineage>
        <taxon>Eukaryota</taxon>
        <taxon>Viridiplantae</taxon>
        <taxon>Streptophyta</taxon>
        <taxon>Embryophyta</taxon>
        <taxon>Tracheophyta</taxon>
        <taxon>Spermatophyta</taxon>
        <taxon>Magnoliopsida</taxon>
        <taxon>eudicotyledons</taxon>
        <taxon>Gunneridae</taxon>
        <taxon>Pentapetalae</taxon>
        <taxon>asterids</taxon>
        <taxon>lamiids</taxon>
        <taxon>Lamiales</taxon>
        <taxon>Oleaceae</taxon>
        <taxon>Forsythieae</taxon>
        <taxon>Forsythia</taxon>
    </lineage>
</organism>
<feature type="coiled-coil region" evidence="1">
    <location>
        <begin position="180"/>
        <end position="211"/>
    </location>
</feature>
<evidence type="ECO:0000256" key="2">
    <source>
        <dbReference type="SAM" id="MobiDB-lite"/>
    </source>
</evidence>
<dbReference type="PANTHER" id="PTHR45224:SF16">
    <property type="entry name" value="OS01G0527900 PROTEIN"/>
    <property type="match status" value="1"/>
</dbReference>
<dbReference type="InterPro" id="IPR029466">
    <property type="entry name" value="NAM-associated_C"/>
</dbReference>
<comment type="caution">
    <text evidence="4">The sequence shown here is derived from an EMBL/GenBank/DDBJ whole genome shotgun (WGS) entry which is preliminary data.</text>
</comment>
<reference evidence="5" key="1">
    <citation type="submission" date="2024-07" db="EMBL/GenBank/DDBJ databases">
        <title>Two chromosome-level genome assemblies of Korean endemic species Abeliophyllum distichum and Forsythia ovata (Oleaceae).</title>
        <authorList>
            <person name="Jang H."/>
        </authorList>
    </citation>
    <scope>NUCLEOTIDE SEQUENCE [LARGE SCALE GENOMIC DNA]</scope>
</reference>
<keyword evidence="5" id="KW-1185">Reference proteome</keyword>
<evidence type="ECO:0000313" key="5">
    <source>
        <dbReference type="Proteomes" id="UP001604277"/>
    </source>
</evidence>
<feature type="region of interest" description="Disordered" evidence="2">
    <location>
        <begin position="1"/>
        <end position="25"/>
    </location>
</feature>